<keyword evidence="3" id="KW-1185">Reference proteome</keyword>
<gene>
    <name evidence="2" type="ORF">BREV_BREV_03113</name>
</gene>
<proteinExistence type="predicted"/>
<sequence>MGMDQILRIVGGPDNQAKQSSEGARGGQDEEGGARLRLGADQSGHGIGEQPAGVGKSELGGEECGPVVRRGGSPQRPARRGDRQRIAEAHDDPHREQRGIGDGKPGTCEQHGGHDCGSQDHGEAIGQSTEQPRQHDGGGHRAAAEGRQGPSRGLVGKTEARLHQDHGVDEHHGAARGGRQADGQQASQARRQGEQAHAAREALKKRSGLDVFQERQGRADHEQCRDHEAERRAGEQVVVADEGQQQGGEHRAGHALEVGGQPREGQGLGVLPLVGKQIGDHGLERRREGGRGDIEDGHQGVDLPGLADEGQRSRHDGANDIQRHQQRLSGEARRQGAGEGRHADIGDHLDGQGGAEGFPRPGARQIMGEQAERHGRHPCPQQRRDLGDEEVAITGMAEGGKHRRRPTIERRRR</sequence>
<organism evidence="2 3">
    <name type="scientific">Brevundimonas mediterranea</name>
    <dbReference type="NCBI Taxonomy" id="74329"/>
    <lineage>
        <taxon>Bacteria</taxon>
        <taxon>Pseudomonadati</taxon>
        <taxon>Pseudomonadota</taxon>
        <taxon>Alphaproteobacteria</taxon>
        <taxon>Caulobacterales</taxon>
        <taxon>Caulobacteraceae</taxon>
        <taxon>Brevundimonas</taxon>
    </lineage>
</organism>
<dbReference type="EMBL" id="UXHF01000096">
    <property type="protein sequence ID" value="VDC51998.1"/>
    <property type="molecule type" value="Genomic_DNA"/>
</dbReference>
<feature type="compositionally biased region" description="Low complexity" evidence="1">
    <location>
        <begin position="177"/>
        <end position="190"/>
    </location>
</feature>
<feature type="compositionally biased region" description="Basic and acidic residues" evidence="1">
    <location>
        <begin position="158"/>
        <end position="173"/>
    </location>
</feature>
<feature type="region of interest" description="Disordered" evidence="1">
    <location>
        <begin position="1"/>
        <end position="413"/>
    </location>
</feature>
<dbReference type="Proteomes" id="UP000289220">
    <property type="component" value="Unassembled WGS sequence"/>
</dbReference>
<evidence type="ECO:0000313" key="2">
    <source>
        <dbReference type="EMBL" id="VDC51998.1"/>
    </source>
</evidence>
<feature type="compositionally biased region" description="Basic and acidic residues" evidence="1">
    <location>
        <begin position="191"/>
        <end position="234"/>
    </location>
</feature>
<feature type="compositionally biased region" description="Basic and acidic residues" evidence="1">
    <location>
        <begin position="309"/>
        <end position="323"/>
    </location>
</feature>
<evidence type="ECO:0000256" key="1">
    <source>
        <dbReference type="SAM" id="MobiDB-lite"/>
    </source>
</evidence>
<feature type="compositionally biased region" description="Basic and acidic residues" evidence="1">
    <location>
        <begin position="330"/>
        <end position="350"/>
    </location>
</feature>
<protein>
    <submittedName>
        <fullName evidence="2">Uncharacterized protein</fullName>
    </submittedName>
</protein>
<feature type="compositionally biased region" description="Basic and acidic residues" evidence="1">
    <location>
        <begin position="79"/>
        <end position="101"/>
    </location>
</feature>
<comment type="caution">
    <text evidence="2">The sequence shown here is derived from an EMBL/GenBank/DDBJ whole genome shotgun (WGS) entry which is preliminary data.</text>
</comment>
<feature type="compositionally biased region" description="Basic and acidic residues" evidence="1">
    <location>
        <begin position="111"/>
        <end position="123"/>
    </location>
</feature>
<feature type="compositionally biased region" description="Basic and acidic residues" evidence="1">
    <location>
        <begin position="278"/>
        <end position="299"/>
    </location>
</feature>
<reference evidence="2 3" key="1">
    <citation type="submission" date="2018-11" db="EMBL/GenBank/DDBJ databases">
        <authorList>
            <person name="Peiro R."/>
            <person name="Begona"/>
            <person name="Cbmso G."/>
            <person name="Lopez M."/>
            <person name="Gonzalez S."/>
            <person name="Sacristan E."/>
            <person name="Castillo E."/>
        </authorList>
    </citation>
    <scope>NUCLEOTIDE SEQUENCE [LARGE SCALE GENOMIC DNA]</scope>
    <source>
        <strain evidence="2">Brev_genome</strain>
    </source>
</reference>
<feature type="compositionally biased region" description="Basic and acidic residues" evidence="1">
    <location>
        <begin position="132"/>
        <end position="144"/>
    </location>
</feature>
<name>A0A7Z8Y832_9CAUL</name>
<dbReference type="AlphaFoldDB" id="A0A7Z8Y832"/>
<accession>A0A7Z8Y832</accession>
<evidence type="ECO:0000313" key="3">
    <source>
        <dbReference type="Proteomes" id="UP000289220"/>
    </source>
</evidence>